<keyword evidence="8" id="KW-0560">Oxidoreductase</keyword>
<proteinExistence type="inferred from homology"/>
<feature type="binding site" evidence="11">
    <location>
        <position position="11"/>
    </location>
    <ligand>
        <name>[4Fe-4S] cluster</name>
        <dbReference type="ChEBI" id="CHEBI:49883"/>
        <label>1</label>
    </ligand>
</feature>
<evidence type="ECO:0000256" key="5">
    <source>
        <dbReference type="ARBA" id="ARBA00022485"/>
    </source>
</evidence>
<evidence type="ECO:0000313" key="14">
    <source>
        <dbReference type="EMBL" id="BAF73684.1"/>
    </source>
</evidence>
<evidence type="ECO:0000256" key="6">
    <source>
        <dbReference type="ARBA" id="ARBA00022723"/>
    </source>
</evidence>
<dbReference type="GO" id="GO:0016020">
    <property type="term" value="C:membrane"/>
    <property type="evidence" value="ECO:0007669"/>
    <property type="project" value="TreeGrafter"/>
</dbReference>
<dbReference type="GO" id="GO:0009055">
    <property type="term" value="F:electron transfer activity"/>
    <property type="evidence" value="ECO:0007669"/>
    <property type="project" value="TreeGrafter"/>
</dbReference>
<dbReference type="InterPro" id="IPR027394">
    <property type="entry name" value="Cytochrome-c3_hydrogenase_C"/>
</dbReference>
<keyword evidence="11" id="KW-0003">3Fe-4S</keyword>
<feature type="binding site" evidence="11">
    <location>
        <position position="90"/>
    </location>
    <ligand>
        <name>[4Fe-4S] cluster</name>
        <dbReference type="ChEBI" id="CHEBI:49883"/>
        <label>1</label>
    </ligand>
</feature>
<dbReference type="GO" id="GO:0030313">
    <property type="term" value="C:cell envelope"/>
    <property type="evidence" value="ECO:0007669"/>
    <property type="project" value="UniProtKB-SubCell"/>
</dbReference>
<dbReference type="InterPro" id="IPR037148">
    <property type="entry name" value="NiFe-Hase_small_C_sf"/>
</dbReference>
<keyword evidence="7" id="KW-0732">Signal</keyword>
<dbReference type="Pfam" id="PF14720">
    <property type="entry name" value="NiFe_hyd_SSU_C"/>
    <property type="match status" value="1"/>
</dbReference>
<feature type="binding site" evidence="11">
    <location>
        <position position="213"/>
    </location>
    <ligand>
        <name>[3Fe-4S] cluster</name>
        <dbReference type="ChEBI" id="CHEBI:21137"/>
    </ligand>
</feature>
<reference evidence="14" key="1">
    <citation type="journal article" date="2007" name="J. Biosci. Bioeng.">
        <title>Sequencing and reverse transcription-polymerase chain reaction (RT-PCR) analysis of four hydrogenase gene clusters from an obligately autotrophic hydrogen-oxidizing bacterium, Hydrogenobacter thermophilus TK-6.</title>
        <authorList>
            <person name="Ueda Y."/>
            <person name="Yamamoto Y."/>
            <person name="Urasaki T."/>
            <person name="Arai H."/>
            <person name="Ishii M."/>
            <person name="Igarashi Y."/>
        </authorList>
    </citation>
    <scope>NUCLEOTIDE SEQUENCE</scope>
    <source>
        <strain evidence="14">TK-6</strain>
    </source>
</reference>
<keyword evidence="9 11" id="KW-0408">Iron</keyword>
<evidence type="ECO:0000256" key="10">
    <source>
        <dbReference type="ARBA" id="ARBA00023014"/>
    </source>
</evidence>
<dbReference type="SUPFAM" id="SSF56770">
    <property type="entry name" value="HydA/Nqo6-like"/>
    <property type="match status" value="1"/>
</dbReference>
<evidence type="ECO:0000256" key="8">
    <source>
        <dbReference type="ARBA" id="ARBA00023002"/>
    </source>
</evidence>
<evidence type="ECO:0000256" key="1">
    <source>
        <dbReference type="ARBA" id="ARBA00001966"/>
    </source>
</evidence>
<feature type="binding site" evidence="11">
    <location>
        <position position="173"/>
    </location>
    <ligand>
        <name>[4Fe-4S] cluster</name>
        <dbReference type="ChEBI" id="CHEBI:49883"/>
        <label>2</label>
    </ligand>
</feature>
<feature type="domain" description="NADH:ubiquinone oxidoreductase-like 20kDa subunit" evidence="12">
    <location>
        <begin position="11"/>
        <end position="149"/>
    </location>
</feature>
<dbReference type="GO" id="GO:0009061">
    <property type="term" value="P:anaerobic respiration"/>
    <property type="evidence" value="ECO:0007669"/>
    <property type="project" value="TreeGrafter"/>
</dbReference>
<dbReference type="OMA" id="CGGCTMS"/>
<evidence type="ECO:0000256" key="9">
    <source>
        <dbReference type="ARBA" id="ARBA00023004"/>
    </source>
</evidence>
<keyword evidence="10 11" id="KW-0411">Iron-sulfur</keyword>
<feature type="domain" description="Cytochrome-c3 hydrogenase C-terminal" evidence="13">
    <location>
        <begin position="168"/>
        <end position="241"/>
    </location>
</feature>
<organism evidence="14">
    <name type="scientific">Hydrogenobacter thermophilus</name>
    <dbReference type="NCBI Taxonomy" id="940"/>
    <lineage>
        <taxon>Bacteria</taxon>
        <taxon>Pseudomonadati</taxon>
        <taxon>Aquificota</taxon>
        <taxon>Aquificia</taxon>
        <taxon>Aquificales</taxon>
        <taxon>Aquificaceae</taxon>
        <taxon>Hydrogenobacter</taxon>
    </lineage>
</organism>
<evidence type="ECO:0000259" key="12">
    <source>
        <dbReference type="Pfam" id="PF01058"/>
    </source>
</evidence>
<feature type="binding site" evidence="11">
    <location>
        <position position="234"/>
    </location>
    <ligand>
        <name>[3Fe-4S] cluster</name>
        <dbReference type="ChEBI" id="CHEBI:21137"/>
    </ligand>
</feature>
<dbReference type="AlphaFoldDB" id="A7BI77"/>
<dbReference type="PRINTS" id="PR00614">
    <property type="entry name" value="NIHGNASESMLL"/>
</dbReference>
<keyword evidence="6 11" id="KW-0479">Metal-binding</keyword>
<feature type="binding site" evidence="11">
    <location>
        <position position="231"/>
    </location>
    <ligand>
        <name>[3Fe-4S] cluster</name>
        <dbReference type="ChEBI" id="CHEBI:21137"/>
    </ligand>
</feature>
<evidence type="ECO:0000256" key="7">
    <source>
        <dbReference type="ARBA" id="ARBA00022729"/>
    </source>
</evidence>
<evidence type="ECO:0000256" key="3">
    <source>
        <dbReference type="ARBA" id="ARBA00006605"/>
    </source>
</evidence>
<gene>
    <name evidence="14" type="primary">hupS2</name>
</gene>
<dbReference type="GO" id="GO:0044569">
    <property type="term" value="C:[Ni-Fe] hydrogenase complex"/>
    <property type="evidence" value="ECO:0007669"/>
    <property type="project" value="TreeGrafter"/>
</dbReference>
<dbReference type="InterPro" id="IPR006137">
    <property type="entry name" value="NADH_UbQ_OxRdtase-like_20kDa"/>
</dbReference>
<feature type="binding site" evidence="11">
    <location>
        <position position="176"/>
    </location>
    <ligand>
        <name>[4Fe-4S] cluster</name>
        <dbReference type="ChEBI" id="CHEBI:49883"/>
        <label>2</label>
    </ligand>
</feature>
<dbReference type="PANTHER" id="PTHR30013">
    <property type="entry name" value="NIFE / NIFESE HYDROGENASE SMALL SUBUNIT FAMILY MEMBER"/>
    <property type="match status" value="1"/>
</dbReference>
<comment type="similarity">
    <text evidence="3">Belongs to the [NiFe]/[NiFeSe] hydrogenase small subunit family.</text>
</comment>
<name>A7BI77_HYDTH</name>
<dbReference type="PIRSF" id="PIRSF000310">
    <property type="entry name" value="NiFe_hyd_ssu"/>
    <property type="match status" value="1"/>
</dbReference>
<evidence type="ECO:0000256" key="11">
    <source>
        <dbReference type="PIRSR" id="PIRSR000310-1"/>
    </source>
</evidence>
<dbReference type="InterPro" id="IPR001821">
    <property type="entry name" value="NiFe_hydrogenase_ssu"/>
</dbReference>
<accession>A7BI77</accession>
<sequence>MNILWIQRLSCCGNTHSLLNCETFDSLLREVSFLFHPSLSAEGEEEVVEDVLKGKLKVDILLVEGAVKVDDERIKELCRMADYVMAVGSCASYGNIPALKDDSVCGLQYRFKEKGGLLGSDFVSKGGLPVINVSGCPAHPEWTAGVIRSLSRGIKPELDSWGRPKEFYSSLTHWGCTRNEYFEWKIEPESLGSKKGCLFYNYGCRGPLTYSSCNVILWNGVNSKTRAGTPCFGCTEFDFPRAGLFETKQFAGLPAELPIGVSKRGYIMLSGIAKVFAPERLKLED</sequence>
<feature type="binding site" evidence="11">
    <location>
        <position position="197"/>
    </location>
    <ligand>
        <name>[4Fe-4S] cluster</name>
        <dbReference type="ChEBI" id="CHEBI:49883"/>
        <label>2</label>
    </ligand>
</feature>
<dbReference type="PANTHER" id="PTHR30013:SF5">
    <property type="entry name" value="HYDROGENASE SMALL SUBUNIT"/>
    <property type="match status" value="1"/>
</dbReference>
<protein>
    <submittedName>
        <fullName evidence="14">Ni,Fe-hydrogenase small subunit</fullName>
    </submittedName>
</protein>
<dbReference type="GO" id="GO:0008901">
    <property type="term" value="F:ferredoxin hydrogenase activity"/>
    <property type="evidence" value="ECO:0007669"/>
    <property type="project" value="InterPro"/>
</dbReference>
<keyword evidence="5 11" id="KW-0004">4Fe-4S</keyword>
<comment type="subcellular location">
    <subcellularLocation>
        <location evidence="2">Cell envelope</location>
    </subcellularLocation>
</comment>
<feature type="binding site" evidence="11">
    <location>
        <position position="204"/>
    </location>
    <ligand>
        <name>[4Fe-4S] cluster</name>
        <dbReference type="ChEBI" id="CHEBI:49883"/>
        <label>2</label>
    </ligand>
</feature>
<evidence type="ECO:0000259" key="13">
    <source>
        <dbReference type="Pfam" id="PF14720"/>
    </source>
</evidence>
<feature type="binding site" evidence="11">
    <location>
        <position position="136"/>
    </location>
    <ligand>
        <name>[4Fe-4S] cluster</name>
        <dbReference type="ChEBI" id="CHEBI:49883"/>
        <label>1</label>
    </ligand>
</feature>
<dbReference type="InterPro" id="IPR037024">
    <property type="entry name" value="NiFe_Hase_small_N_sf"/>
</dbReference>
<dbReference type="GO" id="GO:0051538">
    <property type="term" value="F:3 iron, 4 sulfur cluster binding"/>
    <property type="evidence" value="ECO:0007669"/>
    <property type="project" value="UniProtKB-KW"/>
</dbReference>
<dbReference type="GO" id="GO:0051539">
    <property type="term" value="F:4 iron, 4 sulfur cluster binding"/>
    <property type="evidence" value="ECO:0007669"/>
    <property type="project" value="UniProtKB-KW"/>
</dbReference>
<evidence type="ECO:0000256" key="4">
    <source>
        <dbReference type="ARBA" id="ARBA00011771"/>
    </source>
</evidence>
<evidence type="ECO:0000256" key="2">
    <source>
        <dbReference type="ARBA" id="ARBA00004196"/>
    </source>
</evidence>
<dbReference type="GO" id="GO:0009375">
    <property type="term" value="C:ferredoxin hydrogenase complex"/>
    <property type="evidence" value="ECO:0007669"/>
    <property type="project" value="InterPro"/>
</dbReference>
<dbReference type="EMBL" id="AB290570">
    <property type="protein sequence ID" value="BAF73684.1"/>
    <property type="molecule type" value="Genomic_DNA"/>
</dbReference>
<comment type="cofactor">
    <cofactor evidence="1">
        <name>[4Fe-4S] cluster</name>
        <dbReference type="ChEBI" id="CHEBI:49883"/>
    </cofactor>
</comment>
<dbReference type="Gene3D" id="4.10.480.10">
    <property type="entry name" value="Cytochrome-c3 hydrogenase, C-terminal domain"/>
    <property type="match status" value="1"/>
</dbReference>
<dbReference type="Pfam" id="PF01058">
    <property type="entry name" value="Oxidored_q6"/>
    <property type="match status" value="1"/>
</dbReference>
<dbReference type="GO" id="GO:0046872">
    <property type="term" value="F:metal ion binding"/>
    <property type="evidence" value="ECO:0007669"/>
    <property type="project" value="UniProtKB-KW"/>
</dbReference>
<comment type="subunit">
    <text evidence="4">Heterodimer of a large and a small subunit.</text>
</comment>
<dbReference type="Gene3D" id="3.40.50.700">
    <property type="entry name" value="NADH:ubiquinone oxidoreductase-like, 20kDa subunit"/>
    <property type="match status" value="1"/>
</dbReference>